<dbReference type="GO" id="GO:1904855">
    <property type="term" value="F:proteasome regulatory particle binding"/>
    <property type="evidence" value="ECO:0007669"/>
    <property type="project" value="EnsemblFungi"/>
</dbReference>
<dbReference type="PROSITE" id="PS50297">
    <property type="entry name" value="ANK_REP_REGION"/>
    <property type="match status" value="2"/>
</dbReference>
<dbReference type="HOGENOM" id="CLU_000134_18_2_1"/>
<feature type="repeat" description="ANK" evidence="3">
    <location>
        <begin position="110"/>
        <end position="142"/>
    </location>
</feature>
<evidence type="ECO:0000313" key="5">
    <source>
        <dbReference type="Proteomes" id="UP000006310"/>
    </source>
</evidence>
<dbReference type="OMA" id="WAVAYNR"/>
<accession>J7S380</accession>
<dbReference type="InterPro" id="IPR002110">
    <property type="entry name" value="Ankyrin_rpt"/>
</dbReference>
<dbReference type="Gene3D" id="1.25.40.20">
    <property type="entry name" value="Ankyrin repeat-containing domain"/>
    <property type="match status" value="1"/>
</dbReference>
<proteinExistence type="predicted"/>
<evidence type="ECO:0000313" key="4">
    <source>
        <dbReference type="EMBL" id="CCK67846.1"/>
    </source>
</evidence>
<dbReference type="Pfam" id="PF00023">
    <property type="entry name" value="Ank"/>
    <property type="match status" value="2"/>
</dbReference>
<feature type="repeat" description="ANK" evidence="3">
    <location>
        <begin position="39"/>
        <end position="71"/>
    </location>
</feature>
<dbReference type="RefSeq" id="XP_022462092.1">
    <property type="nucleotide sequence ID" value="XM_022610229.1"/>
</dbReference>
<dbReference type="GeneID" id="34523481"/>
<dbReference type="KEGG" id="kng:KNAG_0A01570"/>
<evidence type="ECO:0000256" key="3">
    <source>
        <dbReference type="PROSITE-ProRule" id="PRU00023"/>
    </source>
</evidence>
<dbReference type="PANTHER" id="PTHR24193">
    <property type="entry name" value="ANKYRIN REPEAT PROTEIN"/>
    <property type="match status" value="1"/>
</dbReference>
<dbReference type="GO" id="GO:0044183">
    <property type="term" value="F:protein folding chaperone"/>
    <property type="evidence" value="ECO:0007669"/>
    <property type="project" value="EnsemblFungi"/>
</dbReference>
<protein>
    <submittedName>
        <fullName evidence="4">Uncharacterized protein</fullName>
    </submittedName>
</protein>
<dbReference type="STRING" id="1071383.J7S380"/>
<dbReference type="Pfam" id="PF12796">
    <property type="entry name" value="Ank_2"/>
    <property type="match status" value="1"/>
</dbReference>
<dbReference type="PANTHER" id="PTHR24193:SF121">
    <property type="entry name" value="ADA2A-CONTAINING COMPLEX COMPONENT 3, ISOFORM D"/>
    <property type="match status" value="1"/>
</dbReference>
<dbReference type="SUPFAM" id="SSF48403">
    <property type="entry name" value="Ankyrin repeat"/>
    <property type="match status" value="1"/>
</dbReference>
<dbReference type="eggNOG" id="KOG4412">
    <property type="taxonomic scope" value="Eukaryota"/>
</dbReference>
<keyword evidence="5" id="KW-1185">Reference proteome</keyword>
<name>J7S380_HUIN7</name>
<dbReference type="SMART" id="SM00248">
    <property type="entry name" value="ANK"/>
    <property type="match status" value="5"/>
</dbReference>
<dbReference type="InterPro" id="IPR050663">
    <property type="entry name" value="Ankyrin-SOCS_Box"/>
</dbReference>
<reference evidence="4 5" key="1">
    <citation type="journal article" date="2011" name="Proc. Natl. Acad. Sci. U.S.A.">
        <title>Evolutionary erosion of yeast sex chromosomes by mating-type switching accidents.</title>
        <authorList>
            <person name="Gordon J.L."/>
            <person name="Armisen D."/>
            <person name="Proux-Wera E."/>
            <person name="Oheigeartaigh S.S."/>
            <person name="Byrne K.P."/>
            <person name="Wolfe K.H."/>
        </authorList>
    </citation>
    <scope>NUCLEOTIDE SEQUENCE [LARGE SCALE GENOMIC DNA]</scope>
    <source>
        <strain evidence="5">ATCC MYA-139 / BCRC 22969 / CBS 8797 / CCRC 22969 / KCTC 17520 / NBRC 10181 / NCYC 3082</strain>
    </source>
</reference>
<dbReference type="PROSITE" id="PS50088">
    <property type="entry name" value="ANK_REPEAT"/>
    <property type="match status" value="3"/>
</dbReference>
<evidence type="ECO:0000256" key="1">
    <source>
        <dbReference type="ARBA" id="ARBA00022737"/>
    </source>
</evidence>
<feature type="repeat" description="ANK" evidence="3">
    <location>
        <begin position="177"/>
        <end position="210"/>
    </location>
</feature>
<dbReference type="OrthoDB" id="539213at2759"/>
<dbReference type="Proteomes" id="UP000006310">
    <property type="component" value="Chromosome 1"/>
</dbReference>
<dbReference type="GO" id="GO:0045944">
    <property type="term" value="P:positive regulation of transcription by RNA polymerase II"/>
    <property type="evidence" value="ECO:0007669"/>
    <property type="project" value="TreeGrafter"/>
</dbReference>
<sequence>MPQTFALHQACMNGNLSEAAAIISDAETPASLVLDRDQSERTPLHWAVSFNHQDIVALLLAHMQGVDLDTLLDDSNWTPFHIACAVGSLTLVKKLYERDTKPDLNLQTGQGTTALHLAVAKGHYEVVRFLVENGASTRIKDKNQQIPLHRAASVGSMKLVEFLCTAGKSPINWTDRSGWTPLFHALAEGHGDVAVTLVVKYEADQDIEDGRNQKAVDVALNDEVRNYFTNNI</sequence>
<gene>
    <name evidence="4" type="primary">KNAG0A01570</name>
    <name evidence="4" type="ordered locus">KNAG_0A01570</name>
</gene>
<dbReference type="InterPro" id="IPR036770">
    <property type="entry name" value="Ankyrin_rpt-contain_sf"/>
</dbReference>
<keyword evidence="2 3" id="KW-0040">ANK repeat</keyword>
<reference evidence="5" key="2">
    <citation type="submission" date="2012-08" db="EMBL/GenBank/DDBJ databases">
        <title>Genome sequence of Kazachstania naganishii.</title>
        <authorList>
            <person name="Gordon J.L."/>
            <person name="Armisen D."/>
            <person name="Proux-Wera E."/>
            <person name="OhEigeartaigh S.S."/>
            <person name="Byrne K.P."/>
            <person name="Wolfe K.H."/>
        </authorList>
    </citation>
    <scope>NUCLEOTIDE SEQUENCE [LARGE SCALE GENOMIC DNA]</scope>
    <source>
        <strain evidence="5">ATCC MYA-139 / BCRC 22969 / CBS 8797 / CCRC 22969 / KCTC 17520 / NBRC 10181 / NCYC 3082</strain>
    </source>
</reference>
<dbReference type="GO" id="GO:0070682">
    <property type="term" value="P:proteasome regulatory particle assembly"/>
    <property type="evidence" value="ECO:0007669"/>
    <property type="project" value="EnsemblFungi"/>
</dbReference>
<organism evidence="4 5">
    <name type="scientific">Huiozyma naganishii (strain ATCC MYA-139 / BCRC 22969 / CBS 8797 / KCTC 17520 / NBRC 10181 / NCYC 3082 / Yp74L-3)</name>
    <name type="common">Yeast</name>
    <name type="synonym">Kazachstania naganishii</name>
    <dbReference type="NCBI Taxonomy" id="1071383"/>
    <lineage>
        <taxon>Eukaryota</taxon>
        <taxon>Fungi</taxon>
        <taxon>Dikarya</taxon>
        <taxon>Ascomycota</taxon>
        <taxon>Saccharomycotina</taxon>
        <taxon>Saccharomycetes</taxon>
        <taxon>Saccharomycetales</taxon>
        <taxon>Saccharomycetaceae</taxon>
        <taxon>Huiozyma</taxon>
    </lineage>
</organism>
<dbReference type="GO" id="GO:0000976">
    <property type="term" value="F:transcription cis-regulatory region binding"/>
    <property type="evidence" value="ECO:0007669"/>
    <property type="project" value="TreeGrafter"/>
</dbReference>
<dbReference type="AlphaFoldDB" id="J7S380"/>
<dbReference type="GO" id="GO:0005634">
    <property type="term" value="C:nucleus"/>
    <property type="evidence" value="ECO:0007669"/>
    <property type="project" value="EnsemblFungi"/>
</dbReference>
<evidence type="ECO:0000256" key="2">
    <source>
        <dbReference type="ARBA" id="ARBA00023043"/>
    </source>
</evidence>
<dbReference type="EMBL" id="HE978314">
    <property type="protein sequence ID" value="CCK67846.1"/>
    <property type="molecule type" value="Genomic_DNA"/>
</dbReference>
<dbReference type="GO" id="GO:0005829">
    <property type="term" value="C:cytosol"/>
    <property type="evidence" value="ECO:0007669"/>
    <property type="project" value="EnsemblFungi"/>
</dbReference>
<keyword evidence="1" id="KW-0677">Repeat</keyword>